<evidence type="ECO:0000313" key="6">
    <source>
        <dbReference type="EMBL" id="QRV02809.1"/>
    </source>
</evidence>
<protein>
    <recommendedName>
        <fullName evidence="3">beta-N-acetylhexosaminidase</fullName>
        <ecNumber evidence="3">3.2.1.52</ecNumber>
    </recommendedName>
</protein>
<dbReference type="EMBL" id="CP070228">
    <property type="protein sequence ID" value="QRV02809.1"/>
    <property type="molecule type" value="Genomic_DNA"/>
</dbReference>
<dbReference type="InterPro" id="IPR015883">
    <property type="entry name" value="Glyco_hydro_20_cat"/>
</dbReference>
<dbReference type="SUPFAM" id="SSF51445">
    <property type="entry name" value="(Trans)glycosidases"/>
    <property type="match status" value="1"/>
</dbReference>
<dbReference type="Gene3D" id="3.20.20.80">
    <property type="entry name" value="Glycosidases"/>
    <property type="match status" value="1"/>
</dbReference>
<evidence type="ECO:0000313" key="7">
    <source>
        <dbReference type="Proteomes" id="UP000602653"/>
    </source>
</evidence>
<comment type="similarity">
    <text evidence="2">Belongs to the glycosyl hydrolase 20 family.</text>
</comment>
<sequence length="305" mass="33233">MGTRPNTAIVPETVVIISDSAFSHEAHRLATEFGDRGITAILDDAAILHDAAKPNSSITIDSFTDAAKAARVNSTSPETCAIVLRAHTQAMHPTEAVQIDVGETTIVISSASPLGIFRGTRHLLATYDKHGSLPSESIRMYPLVGERGIHIDAGRKYFDAQWMKDLIREAANLGLNTIQWHFSENEGFRLESLAFPQIVSQEHITRAQARDILALARDLHIDIIPSLDMPGHLRQALAAFPQLQLPPANLAADAQPLAIPDTGHALNITLPEALDFARALIDDFADLFADCPSWHLDGDEFVDFA</sequence>
<dbReference type="InterPro" id="IPR017853">
    <property type="entry name" value="GH"/>
</dbReference>
<dbReference type="InterPro" id="IPR025705">
    <property type="entry name" value="Beta_hexosaminidase_sua/sub"/>
</dbReference>
<dbReference type="PRINTS" id="PR00738">
    <property type="entry name" value="GLHYDRLASE20"/>
</dbReference>
<evidence type="ECO:0000259" key="5">
    <source>
        <dbReference type="Pfam" id="PF00728"/>
    </source>
</evidence>
<accession>A0ABX7II43</accession>
<keyword evidence="4" id="KW-0378">Hydrolase</keyword>
<comment type="catalytic activity">
    <reaction evidence="1">
        <text>Hydrolysis of terminal non-reducing N-acetyl-D-hexosamine residues in N-acetyl-beta-D-hexosaminides.</text>
        <dbReference type="EC" id="3.2.1.52"/>
    </reaction>
</comment>
<dbReference type="PANTHER" id="PTHR22600">
    <property type="entry name" value="BETA-HEXOSAMINIDASE"/>
    <property type="match status" value="1"/>
</dbReference>
<organism evidence="6 7">
    <name type="scientific">Arcanobacterium phocisimile</name>
    <dbReference type="NCBI Taxonomy" id="1302235"/>
    <lineage>
        <taxon>Bacteria</taxon>
        <taxon>Bacillati</taxon>
        <taxon>Actinomycetota</taxon>
        <taxon>Actinomycetes</taxon>
        <taxon>Actinomycetales</taxon>
        <taxon>Actinomycetaceae</taxon>
        <taxon>Arcanobacterium</taxon>
    </lineage>
</organism>
<name>A0ABX7II43_9ACTO</name>
<dbReference type="Pfam" id="PF00728">
    <property type="entry name" value="Glyco_hydro_20"/>
    <property type="match status" value="1"/>
</dbReference>
<dbReference type="InterPro" id="IPR029018">
    <property type="entry name" value="Hex-like_dom2"/>
</dbReference>
<dbReference type="Gene3D" id="3.30.379.10">
    <property type="entry name" value="Chitobiase/beta-hexosaminidase domain 2-like"/>
    <property type="match status" value="1"/>
</dbReference>
<gene>
    <name evidence="6" type="ORF">JTE88_03520</name>
</gene>
<proteinExistence type="inferred from homology"/>
<feature type="domain" description="Glycoside hydrolase family 20 catalytic" evidence="5">
    <location>
        <begin position="147"/>
        <end position="302"/>
    </location>
</feature>
<evidence type="ECO:0000256" key="2">
    <source>
        <dbReference type="ARBA" id="ARBA00006285"/>
    </source>
</evidence>
<reference evidence="6 7" key="1">
    <citation type="submission" date="2021-02" db="EMBL/GenBank/DDBJ databases">
        <title>Complete Genome Sequence of Arcanobacterium phocisimile strain DSM 26142T from a harbour seal.</title>
        <authorList>
            <person name="Borowiak M."/>
            <person name="Alssahen M."/>
            <person name="Malorny B."/>
            <person name="Laemmler C."/>
            <person name="Siebert U."/>
            <person name="Ploetz M."/>
            <person name="Abdulmawjood A."/>
        </authorList>
    </citation>
    <scope>NUCLEOTIDE SEQUENCE [LARGE SCALE GENOMIC DNA]</scope>
    <source>
        <strain evidence="6 7">DSM 26142</strain>
    </source>
</reference>
<keyword evidence="7" id="KW-1185">Reference proteome</keyword>
<evidence type="ECO:0000256" key="1">
    <source>
        <dbReference type="ARBA" id="ARBA00001231"/>
    </source>
</evidence>
<dbReference type="EC" id="3.2.1.52" evidence="3"/>
<evidence type="ECO:0000256" key="3">
    <source>
        <dbReference type="ARBA" id="ARBA00012663"/>
    </source>
</evidence>
<evidence type="ECO:0000256" key="4">
    <source>
        <dbReference type="ARBA" id="ARBA00022801"/>
    </source>
</evidence>
<dbReference type="Proteomes" id="UP000602653">
    <property type="component" value="Chromosome"/>
</dbReference>
<dbReference type="SUPFAM" id="SSF55545">
    <property type="entry name" value="beta-N-acetylhexosaminidase-like domain"/>
    <property type="match status" value="1"/>
</dbReference>
<dbReference type="PANTHER" id="PTHR22600:SF57">
    <property type="entry name" value="BETA-N-ACETYLHEXOSAMINIDASE"/>
    <property type="match status" value="1"/>
</dbReference>